<dbReference type="EMBL" id="CP053073">
    <property type="protein sequence ID" value="QJR15093.1"/>
    <property type="molecule type" value="Genomic_DNA"/>
</dbReference>
<organism evidence="2 3">
    <name type="scientific">Usitatibacter palustris</name>
    <dbReference type="NCBI Taxonomy" id="2732487"/>
    <lineage>
        <taxon>Bacteria</taxon>
        <taxon>Pseudomonadati</taxon>
        <taxon>Pseudomonadota</taxon>
        <taxon>Betaproteobacteria</taxon>
        <taxon>Nitrosomonadales</taxon>
        <taxon>Usitatibacteraceae</taxon>
        <taxon>Usitatibacter</taxon>
    </lineage>
</organism>
<dbReference type="RefSeq" id="WP_171162078.1">
    <property type="nucleotide sequence ID" value="NZ_CP053073.1"/>
</dbReference>
<dbReference type="InParanoid" id="A0A6M4H8P6"/>
<gene>
    <name evidence="2" type="ORF">DSM104440_01909</name>
</gene>
<evidence type="ECO:0000259" key="1">
    <source>
        <dbReference type="Pfam" id="PF08818"/>
    </source>
</evidence>
<proteinExistence type="predicted"/>
<sequence length="129" mass="14220">MKSTVKPATIDAYIAAFPEPVQERLEKIRKTIAKAAPGATEAISYRIPTFKLAGKYLVYFAGFREHIGVYPVHEDTIDVRDELTPYLSGKATLKFPMDKPVPYPLIAKVVKAKVKAATSAPAKKSRSRA</sequence>
<name>A0A6M4H8P6_9PROT</name>
<feature type="domain" description="YdhG-like" evidence="1">
    <location>
        <begin position="22"/>
        <end position="113"/>
    </location>
</feature>
<evidence type="ECO:0000313" key="3">
    <source>
        <dbReference type="Proteomes" id="UP000503096"/>
    </source>
</evidence>
<dbReference type="Proteomes" id="UP000503096">
    <property type="component" value="Chromosome"/>
</dbReference>
<keyword evidence="3" id="KW-1185">Reference proteome</keyword>
<dbReference type="KEGG" id="upl:DSM104440_01909"/>
<dbReference type="AlphaFoldDB" id="A0A6M4H8P6"/>
<dbReference type="SUPFAM" id="SSF159888">
    <property type="entry name" value="YdhG-like"/>
    <property type="match status" value="1"/>
</dbReference>
<dbReference type="InterPro" id="IPR014922">
    <property type="entry name" value="YdhG-like"/>
</dbReference>
<evidence type="ECO:0000313" key="2">
    <source>
        <dbReference type="EMBL" id="QJR15093.1"/>
    </source>
</evidence>
<reference evidence="2 3" key="1">
    <citation type="submission" date="2020-04" db="EMBL/GenBank/DDBJ databases">
        <title>Usitatibacter rugosus gen. nov., sp. nov. and Usitatibacter palustris sp. nov., novel members of Usitatibacteraceae fam. nov. within the order Nitrosomonadales isolated from soil.</title>
        <authorList>
            <person name="Huber K.J."/>
            <person name="Neumann-Schaal M."/>
            <person name="Geppert A."/>
            <person name="Luckner M."/>
            <person name="Wanner G."/>
            <person name="Overmann J."/>
        </authorList>
    </citation>
    <scope>NUCLEOTIDE SEQUENCE [LARGE SCALE GENOMIC DNA]</scope>
    <source>
        <strain evidence="2 3">Swamp67</strain>
    </source>
</reference>
<dbReference type="Pfam" id="PF08818">
    <property type="entry name" value="DUF1801"/>
    <property type="match status" value="1"/>
</dbReference>
<accession>A0A6M4H8P6</accession>
<protein>
    <recommendedName>
        <fullName evidence="1">YdhG-like domain-containing protein</fullName>
    </recommendedName>
</protein>
<dbReference type="Gene3D" id="3.90.1150.200">
    <property type="match status" value="1"/>
</dbReference>